<keyword evidence="6" id="KW-0539">Nucleus</keyword>
<dbReference type="SUPFAM" id="SSF46689">
    <property type="entry name" value="Homeodomain-like"/>
    <property type="match status" value="1"/>
</dbReference>
<dbReference type="GO" id="GO:0005634">
    <property type="term" value="C:nucleus"/>
    <property type="evidence" value="ECO:0007669"/>
    <property type="project" value="UniProtKB-SubCell"/>
</dbReference>
<proteinExistence type="predicted"/>
<evidence type="ECO:0000259" key="7">
    <source>
        <dbReference type="PROSITE" id="PS50090"/>
    </source>
</evidence>
<organism evidence="9 10">
    <name type="scientific">Dipteronia dyeriana</name>
    <dbReference type="NCBI Taxonomy" id="168575"/>
    <lineage>
        <taxon>Eukaryota</taxon>
        <taxon>Viridiplantae</taxon>
        <taxon>Streptophyta</taxon>
        <taxon>Embryophyta</taxon>
        <taxon>Tracheophyta</taxon>
        <taxon>Spermatophyta</taxon>
        <taxon>Magnoliopsida</taxon>
        <taxon>eudicotyledons</taxon>
        <taxon>Gunneridae</taxon>
        <taxon>Pentapetalae</taxon>
        <taxon>rosids</taxon>
        <taxon>malvids</taxon>
        <taxon>Sapindales</taxon>
        <taxon>Sapindaceae</taxon>
        <taxon>Hippocastanoideae</taxon>
        <taxon>Acereae</taxon>
        <taxon>Dipteronia</taxon>
    </lineage>
</organism>
<accession>A0AAD9TTH7</accession>
<evidence type="ECO:0000313" key="9">
    <source>
        <dbReference type="EMBL" id="KAK2641438.1"/>
    </source>
</evidence>
<sequence>MRPLTRQMGWATCFDKANMKKGPWSPEEDSKLKDYIDKYGGTSGNWNALPHKAVNNGFPTKPLKPVVNGL</sequence>
<keyword evidence="10" id="KW-1185">Reference proteome</keyword>
<dbReference type="Pfam" id="PF00249">
    <property type="entry name" value="Myb_DNA-binding"/>
    <property type="match status" value="1"/>
</dbReference>
<dbReference type="InterPro" id="IPR001005">
    <property type="entry name" value="SANT/Myb"/>
</dbReference>
<name>A0AAD9TTH7_9ROSI</name>
<evidence type="ECO:0000313" key="10">
    <source>
        <dbReference type="Proteomes" id="UP001280121"/>
    </source>
</evidence>
<reference evidence="9" key="1">
    <citation type="journal article" date="2023" name="Plant J.">
        <title>Genome sequences and population genomics provide insights into the demographic history, inbreeding, and mutation load of two 'living fossil' tree species of Dipteronia.</title>
        <authorList>
            <person name="Feng Y."/>
            <person name="Comes H.P."/>
            <person name="Chen J."/>
            <person name="Zhu S."/>
            <person name="Lu R."/>
            <person name="Zhang X."/>
            <person name="Li P."/>
            <person name="Qiu J."/>
            <person name="Olsen K.M."/>
            <person name="Qiu Y."/>
        </authorList>
    </citation>
    <scope>NUCLEOTIDE SEQUENCE</scope>
    <source>
        <strain evidence="9">KIB01</strain>
    </source>
</reference>
<evidence type="ECO:0000256" key="1">
    <source>
        <dbReference type="ARBA" id="ARBA00004123"/>
    </source>
</evidence>
<dbReference type="GO" id="GO:0003677">
    <property type="term" value="F:DNA binding"/>
    <property type="evidence" value="ECO:0007669"/>
    <property type="project" value="UniProtKB-KW"/>
</dbReference>
<dbReference type="CDD" id="cd00167">
    <property type="entry name" value="SANT"/>
    <property type="match status" value="1"/>
</dbReference>
<dbReference type="InterPro" id="IPR009057">
    <property type="entry name" value="Homeodomain-like_sf"/>
</dbReference>
<feature type="domain" description="Myb-like" evidence="7">
    <location>
        <begin position="16"/>
        <end position="61"/>
    </location>
</feature>
<dbReference type="PROSITE" id="PS50090">
    <property type="entry name" value="MYB_LIKE"/>
    <property type="match status" value="1"/>
</dbReference>
<evidence type="ECO:0000256" key="3">
    <source>
        <dbReference type="ARBA" id="ARBA00023015"/>
    </source>
</evidence>
<feature type="domain" description="HTH myb-type" evidence="8">
    <location>
        <begin position="16"/>
        <end position="46"/>
    </location>
</feature>
<dbReference type="PANTHER" id="PTHR48000:SF67">
    <property type="entry name" value="MYB-LIKE DNA-BINDING DOMAIN CONTAINING PROTEIN, EXPRESSED"/>
    <property type="match status" value="1"/>
</dbReference>
<keyword evidence="3" id="KW-0805">Transcription regulation</keyword>
<dbReference type="PANTHER" id="PTHR48000">
    <property type="entry name" value="OS09G0431300 PROTEIN"/>
    <property type="match status" value="1"/>
</dbReference>
<evidence type="ECO:0000256" key="6">
    <source>
        <dbReference type="ARBA" id="ARBA00023242"/>
    </source>
</evidence>
<evidence type="ECO:0000259" key="8">
    <source>
        <dbReference type="PROSITE" id="PS51294"/>
    </source>
</evidence>
<dbReference type="AlphaFoldDB" id="A0AAD9TTH7"/>
<evidence type="ECO:0000256" key="2">
    <source>
        <dbReference type="ARBA" id="ARBA00022737"/>
    </source>
</evidence>
<dbReference type="PROSITE" id="PS51294">
    <property type="entry name" value="HTH_MYB"/>
    <property type="match status" value="1"/>
</dbReference>
<gene>
    <name evidence="9" type="ORF">Ddye_023201</name>
</gene>
<comment type="subcellular location">
    <subcellularLocation>
        <location evidence="1">Nucleus</location>
    </subcellularLocation>
</comment>
<keyword evidence="4" id="KW-0238">DNA-binding</keyword>
<dbReference type="Gene3D" id="1.10.10.60">
    <property type="entry name" value="Homeodomain-like"/>
    <property type="match status" value="1"/>
</dbReference>
<keyword evidence="2" id="KW-0677">Repeat</keyword>
<keyword evidence="5" id="KW-0804">Transcription</keyword>
<evidence type="ECO:0000256" key="5">
    <source>
        <dbReference type="ARBA" id="ARBA00023163"/>
    </source>
</evidence>
<dbReference type="EMBL" id="JANJYI010000007">
    <property type="protein sequence ID" value="KAK2641438.1"/>
    <property type="molecule type" value="Genomic_DNA"/>
</dbReference>
<dbReference type="Proteomes" id="UP001280121">
    <property type="component" value="Unassembled WGS sequence"/>
</dbReference>
<comment type="caution">
    <text evidence="9">The sequence shown here is derived from an EMBL/GenBank/DDBJ whole genome shotgun (WGS) entry which is preliminary data.</text>
</comment>
<evidence type="ECO:0008006" key="11">
    <source>
        <dbReference type="Google" id="ProtNLM"/>
    </source>
</evidence>
<dbReference type="InterPro" id="IPR017930">
    <property type="entry name" value="Myb_dom"/>
</dbReference>
<protein>
    <recommendedName>
        <fullName evidence="11">Myb-like domain-containing protein</fullName>
    </recommendedName>
</protein>
<evidence type="ECO:0000256" key="4">
    <source>
        <dbReference type="ARBA" id="ARBA00023125"/>
    </source>
</evidence>